<protein>
    <submittedName>
        <fullName evidence="1">Uncharacterized protein</fullName>
    </submittedName>
</protein>
<comment type="caution">
    <text evidence="1">The sequence shown here is derived from an EMBL/GenBank/DDBJ whole genome shotgun (WGS) entry which is preliminary data.</text>
</comment>
<dbReference type="Proteomes" id="UP000252519">
    <property type="component" value="Unassembled WGS sequence"/>
</dbReference>
<accession>A0A368GW43</accession>
<name>A0A368GW43_ANCCA</name>
<keyword evidence="2" id="KW-1185">Reference proteome</keyword>
<sequence>MLGIETFNTIPKKFGNTQKVRILTTDDSIYTTGKVCSKCKNTATRDCSNLGGLCVTPPSP</sequence>
<reference evidence="1 2" key="1">
    <citation type="submission" date="2014-10" db="EMBL/GenBank/DDBJ databases">
        <title>Draft genome of the hookworm Ancylostoma caninum.</title>
        <authorList>
            <person name="Mitreva M."/>
        </authorList>
    </citation>
    <scope>NUCLEOTIDE SEQUENCE [LARGE SCALE GENOMIC DNA]</scope>
    <source>
        <strain evidence="1 2">Baltimore</strain>
    </source>
</reference>
<proteinExistence type="predicted"/>
<gene>
    <name evidence="1" type="ORF">ANCCAN_05369</name>
</gene>
<evidence type="ECO:0000313" key="1">
    <source>
        <dbReference type="EMBL" id="RCN48544.1"/>
    </source>
</evidence>
<dbReference type="AlphaFoldDB" id="A0A368GW43"/>
<dbReference type="EMBL" id="JOJR01000045">
    <property type="protein sequence ID" value="RCN48544.1"/>
    <property type="molecule type" value="Genomic_DNA"/>
</dbReference>
<evidence type="ECO:0000313" key="2">
    <source>
        <dbReference type="Proteomes" id="UP000252519"/>
    </source>
</evidence>
<organism evidence="1 2">
    <name type="scientific">Ancylostoma caninum</name>
    <name type="common">Dog hookworm</name>
    <dbReference type="NCBI Taxonomy" id="29170"/>
    <lineage>
        <taxon>Eukaryota</taxon>
        <taxon>Metazoa</taxon>
        <taxon>Ecdysozoa</taxon>
        <taxon>Nematoda</taxon>
        <taxon>Chromadorea</taxon>
        <taxon>Rhabditida</taxon>
        <taxon>Rhabditina</taxon>
        <taxon>Rhabditomorpha</taxon>
        <taxon>Strongyloidea</taxon>
        <taxon>Ancylostomatidae</taxon>
        <taxon>Ancylostomatinae</taxon>
        <taxon>Ancylostoma</taxon>
    </lineage>
</organism>